<evidence type="ECO:0000313" key="2">
    <source>
        <dbReference type="EMBL" id="CAD7199372.1"/>
    </source>
</evidence>
<protein>
    <submittedName>
        <fullName evidence="2">Uncharacterized protein</fullName>
    </submittedName>
</protein>
<feature type="region of interest" description="Disordered" evidence="1">
    <location>
        <begin position="1"/>
        <end position="29"/>
    </location>
</feature>
<proteinExistence type="predicted"/>
<gene>
    <name evidence="2" type="ORF">TDIB3V08_LOCUS5622</name>
</gene>
<reference evidence="2" key="1">
    <citation type="submission" date="2020-11" db="EMBL/GenBank/DDBJ databases">
        <authorList>
            <person name="Tran Van P."/>
        </authorList>
    </citation>
    <scope>NUCLEOTIDE SEQUENCE</scope>
</reference>
<sequence length="123" mass="13908">MEVSHSPRLTNSHLISPSPTETSPRQIGRTCTQRHILSRGLGNDDCLRREPNQRLAQTLNNAVANLTSRTSAPRMFQFGLMDEVSDYMKVVEKSANKSVTSLHQLNTVLQQQRQQPRLRNGAR</sequence>
<accession>A0A7R8ZBP4</accession>
<feature type="compositionally biased region" description="Polar residues" evidence="1">
    <location>
        <begin position="7"/>
        <end position="29"/>
    </location>
</feature>
<evidence type="ECO:0000256" key="1">
    <source>
        <dbReference type="SAM" id="MobiDB-lite"/>
    </source>
</evidence>
<name>A0A7R8ZBP4_TIMDO</name>
<dbReference type="EMBL" id="OA566746">
    <property type="protein sequence ID" value="CAD7199372.1"/>
    <property type="molecule type" value="Genomic_DNA"/>
</dbReference>
<dbReference type="AlphaFoldDB" id="A0A7R8ZBP4"/>
<organism evidence="2">
    <name type="scientific">Timema douglasi</name>
    <name type="common">Walking stick</name>
    <dbReference type="NCBI Taxonomy" id="61478"/>
    <lineage>
        <taxon>Eukaryota</taxon>
        <taxon>Metazoa</taxon>
        <taxon>Ecdysozoa</taxon>
        <taxon>Arthropoda</taxon>
        <taxon>Hexapoda</taxon>
        <taxon>Insecta</taxon>
        <taxon>Pterygota</taxon>
        <taxon>Neoptera</taxon>
        <taxon>Polyneoptera</taxon>
        <taxon>Phasmatodea</taxon>
        <taxon>Timematodea</taxon>
        <taxon>Timematoidea</taxon>
        <taxon>Timematidae</taxon>
        <taxon>Timema</taxon>
    </lineage>
</organism>